<dbReference type="InterPro" id="IPR019819">
    <property type="entry name" value="Carboxylesterase_B_CS"/>
</dbReference>
<dbReference type="InterPro" id="IPR019826">
    <property type="entry name" value="Carboxylesterase_B_AS"/>
</dbReference>
<dbReference type="SUPFAM" id="SSF53474">
    <property type="entry name" value="alpha/beta-Hydrolases"/>
    <property type="match status" value="1"/>
</dbReference>
<sequence length="579" mass="65773">MYVHSRRIPPRAKIDERLSASVYNRYQRSKNAGFAGRRPLVSWKWIVLWSLWAAELVHQFTPKVRVTGGWLRGTISPLGTHIQYLGVPYASVPNRFQAPGPVKSWEGTLLAIDENIRCVQRFSMAIIGREDCLTINIYTPPTTSMELRPVMVFIHGGGFRDGSGSPFIYGPQYLVKRDVILVTFNYRVELLGYLCLGIKEAPGNAGLKDQVAALKWVKENIKAFGGDPDNVTIFGESAGSASVLYHLMSPMSKGLFRRGIMQSGTPLSSWSFQFEPLQTASLLAKSMGYDTMDPYEIYRIFINNTADELMSTRVPRNEGDVISSENIFVPCKENIISGEESFLTDTPYNILINGMYKKMPLIIGHNNAEGYWFAGKENDTVIKKISFYGSTPRDLLFPSDEEKVENAKKMRQLYMGNDEISKKTMPKFSFYEGDAAVVYPTVVTTHLLTQTSDEPIYSYKFSYDGSMNFGKLLSGFVNEPGATHADELFYMFNVKIPVVIQELIESDIIKKVTTMWTNFAKYGDPTPQTTSLLPIKWRPIDKEDPQRLVIDKELKTAPLWDDERILYWNDIYAKYRRTV</sequence>
<keyword evidence="4" id="KW-1015">Disulfide bond</keyword>
<dbReference type="InterPro" id="IPR029058">
    <property type="entry name" value="AB_hydrolase_fold"/>
</dbReference>
<evidence type="ECO:0000313" key="9">
    <source>
        <dbReference type="Proteomes" id="UP001153292"/>
    </source>
</evidence>
<dbReference type="PANTHER" id="PTHR43142:SF1">
    <property type="entry name" value="CARBOXYLIC ESTER HYDROLASE"/>
    <property type="match status" value="1"/>
</dbReference>
<evidence type="ECO:0000313" key="8">
    <source>
        <dbReference type="EMBL" id="CAH0401485.1"/>
    </source>
</evidence>
<name>A0ABN8B1D4_CHISP</name>
<dbReference type="InterPro" id="IPR002018">
    <property type="entry name" value="CarbesteraseB"/>
</dbReference>
<dbReference type="PROSITE" id="PS00122">
    <property type="entry name" value="CARBOXYLESTERASE_B_1"/>
    <property type="match status" value="1"/>
</dbReference>
<comment type="similarity">
    <text evidence="1 6">Belongs to the type-B carboxylesterase/lipase family.</text>
</comment>
<gene>
    <name evidence="8" type="ORF">CHILSU_LOCUS4711</name>
</gene>
<accession>A0ABN8B1D4</accession>
<dbReference type="EMBL" id="OU963912">
    <property type="protein sequence ID" value="CAH0401485.1"/>
    <property type="molecule type" value="Genomic_DNA"/>
</dbReference>
<dbReference type="PANTHER" id="PTHR43142">
    <property type="entry name" value="CARBOXYLIC ESTER HYDROLASE"/>
    <property type="match status" value="1"/>
</dbReference>
<evidence type="ECO:0000256" key="4">
    <source>
        <dbReference type="ARBA" id="ARBA00023157"/>
    </source>
</evidence>
<reference evidence="8" key="1">
    <citation type="submission" date="2021-12" db="EMBL/GenBank/DDBJ databases">
        <authorList>
            <person name="King R."/>
        </authorList>
    </citation>
    <scope>NUCLEOTIDE SEQUENCE</scope>
</reference>
<evidence type="ECO:0000256" key="2">
    <source>
        <dbReference type="ARBA" id="ARBA00022487"/>
    </source>
</evidence>
<evidence type="ECO:0000256" key="1">
    <source>
        <dbReference type="ARBA" id="ARBA00005964"/>
    </source>
</evidence>
<protein>
    <recommendedName>
        <fullName evidence="6">Carboxylic ester hydrolase</fullName>
        <ecNumber evidence="6">3.1.1.-</ecNumber>
    </recommendedName>
</protein>
<keyword evidence="5" id="KW-0325">Glycoprotein</keyword>
<dbReference type="Proteomes" id="UP001153292">
    <property type="component" value="Chromosome 19"/>
</dbReference>
<dbReference type="EC" id="3.1.1.-" evidence="6"/>
<organism evidence="8 9">
    <name type="scientific">Chilo suppressalis</name>
    <name type="common">Asiatic rice borer moth</name>
    <dbReference type="NCBI Taxonomy" id="168631"/>
    <lineage>
        <taxon>Eukaryota</taxon>
        <taxon>Metazoa</taxon>
        <taxon>Ecdysozoa</taxon>
        <taxon>Arthropoda</taxon>
        <taxon>Hexapoda</taxon>
        <taxon>Insecta</taxon>
        <taxon>Pterygota</taxon>
        <taxon>Neoptera</taxon>
        <taxon>Endopterygota</taxon>
        <taxon>Lepidoptera</taxon>
        <taxon>Glossata</taxon>
        <taxon>Ditrysia</taxon>
        <taxon>Pyraloidea</taxon>
        <taxon>Crambidae</taxon>
        <taxon>Crambinae</taxon>
        <taxon>Chilo</taxon>
    </lineage>
</organism>
<keyword evidence="9" id="KW-1185">Reference proteome</keyword>
<dbReference type="Gene3D" id="3.40.50.1820">
    <property type="entry name" value="alpha/beta hydrolase"/>
    <property type="match status" value="1"/>
</dbReference>
<keyword evidence="3 6" id="KW-0378">Hydrolase</keyword>
<dbReference type="PROSITE" id="PS00941">
    <property type="entry name" value="CARBOXYLESTERASE_B_2"/>
    <property type="match status" value="1"/>
</dbReference>
<evidence type="ECO:0000256" key="6">
    <source>
        <dbReference type="RuleBase" id="RU361235"/>
    </source>
</evidence>
<feature type="domain" description="Carboxylesterase type B" evidence="7">
    <location>
        <begin position="62"/>
        <end position="555"/>
    </location>
</feature>
<dbReference type="Pfam" id="PF00135">
    <property type="entry name" value="COesterase"/>
    <property type="match status" value="1"/>
</dbReference>
<evidence type="ECO:0000256" key="3">
    <source>
        <dbReference type="ARBA" id="ARBA00022801"/>
    </source>
</evidence>
<evidence type="ECO:0000259" key="7">
    <source>
        <dbReference type="Pfam" id="PF00135"/>
    </source>
</evidence>
<evidence type="ECO:0000256" key="5">
    <source>
        <dbReference type="ARBA" id="ARBA00023180"/>
    </source>
</evidence>
<keyword evidence="2" id="KW-0719">Serine esterase</keyword>
<proteinExistence type="inferred from homology"/>